<evidence type="ECO:0000256" key="11">
    <source>
        <dbReference type="HAMAP-Rule" id="MF_01479"/>
    </source>
</evidence>
<evidence type="ECO:0000256" key="8">
    <source>
        <dbReference type="ARBA" id="ARBA00023125"/>
    </source>
</evidence>
<accession>A0A917ZWZ7</accession>
<evidence type="ECO:0000256" key="4">
    <source>
        <dbReference type="ARBA" id="ARBA00022723"/>
    </source>
</evidence>
<dbReference type="GO" id="GO:0045454">
    <property type="term" value="P:cell redox homeostasis"/>
    <property type="evidence" value="ECO:0007669"/>
    <property type="project" value="TreeGrafter"/>
</dbReference>
<dbReference type="GO" id="GO:0051539">
    <property type="term" value="F:4 iron, 4 sulfur cluster binding"/>
    <property type="evidence" value="ECO:0007669"/>
    <property type="project" value="UniProtKB-UniRule"/>
</dbReference>
<dbReference type="RefSeq" id="WP_189135271.1">
    <property type="nucleotide sequence ID" value="NZ_BMMS01000039.1"/>
</dbReference>
<keyword evidence="9 11" id="KW-1015">Disulfide bond</keyword>
<comment type="PTM">
    <text evidence="11">Upon Fe-S cluster removal intramolecular disulfide bonds are formed.</text>
</comment>
<feature type="binding site" evidence="11">
    <location>
        <position position="37"/>
    </location>
    <ligand>
        <name>[4Fe-4S] cluster</name>
        <dbReference type="ChEBI" id="CHEBI:49883"/>
    </ligand>
</feature>
<feature type="binding site" evidence="11">
    <location>
        <position position="9"/>
    </location>
    <ligand>
        <name>[4Fe-4S] cluster</name>
        <dbReference type="ChEBI" id="CHEBI:49883"/>
    </ligand>
</feature>
<feature type="compositionally biased region" description="Basic residues" evidence="12">
    <location>
        <begin position="71"/>
        <end position="85"/>
    </location>
</feature>
<keyword evidence="8 11" id="KW-0238">DNA-binding</keyword>
<keyword evidence="15" id="KW-1185">Reference proteome</keyword>
<dbReference type="EMBL" id="BMMS01000039">
    <property type="protein sequence ID" value="GGO98644.1"/>
    <property type="molecule type" value="Genomic_DNA"/>
</dbReference>
<protein>
    <recommendedName>
        <fullName evidence="11">Transcriptional regulator WhiB</fullName>
    </recommendedName>
</protein>
<evidence type="ECO:0000259" key="13">
    <source>
        <dbReference type="PROSITE" id="PS51674"/>
    </source>
</evidence>
<dbReference type="HAMAP" id="MF_01479">
    <property type="entry name" value="WhiB"/>
    <property type="match status" value="1"/>
</dbReference>
<proteinExistence type="inferred from homology"/>
<evidence type="ECO:0000256" key="5">
    <source>
        <dbReference type="ARBA" id="ARBA00023004"/>
    </source>
</evidence>
<dbReference type="Proteomes" id="UP000641932">
    <property type="component" value="Unassembled WGS sequence"/>
</dbReference>
<evidence type="ECO:0000256" key="7">
    <source>
        <dbReference type="ARBA" id="ARBA00023015"/>
    </source>
</evidence>
<dbReference type="GO" id="GO:0047134">
    <property type="term" value="F:protein-disulfide reductase [NAD(P)H] activity"/>
    <property type="evidence" value="ECO:0007669"/>
    <property type="project" value="TreeGrafter"/>
</dbReference>
<reference evidence="14" key="1">
    <citation type="journal article" date="2014" name="Int. J. Syst. Evol. Microbiol.">
        <title>Complete genome sequence of Corynebacterium casei LMG S-19264T (=DSM 44701T), isolated from a smear-ripened cheese.</title>
        <authorList>
            <consortium name="US DOE Joint Genome Institute (JGI-PGF)"/>
            <person name="Walter F."/>
            <person name="Albersmeier A."/>
            <person name="Kalinowski J."/>
            <person name="Ruckert C."/>
        </authorList>
    </citation>
    <scope>NUCLEOTIDE SEQUENCE</scope>
    <source>
        <strain evidence="14">CGMCC 4.7201</strain>
    </source>
</reference>
<dbReference type="GO" id="GO:0005737">
    <property type="term" value="C:cytoplasm"/>
    <property type="evidence" value="ECO:0007669"/>
    <property type="project" value="UniProtKB-SubCell"/>
</dbReference>
<feature type="binding site" evidence="11">
    <location>
        <position position="41"/>
    </location>
    <ligand>
        <name>[4Fe-4S] cluster</name>
        <dbReference type="ChEBI" id="CHEBI:49883"/>
    </ligand>
</feature>
<dbReference type="PANTHER" id="PTHR38839:SF6">
    <property type="entry name" value="TRANSCRIPTIONAL REGULATOR WHIB1"/>
    <property type="match status" value="1"/>
</dbReference>
<evidence type="ECO:0000256" key="9">
    <source>
        <dbReference type="ARBA" id="ARBA00023157"/>
    </source>
</evidence>
<comment type="subcellular location">
    <subcellularLocation>
        <location evidence="1 11">Cytoplasm</location>
    </subcellularLocation>
</comment>
<keyword evidence="5 11" id="KW-0408">Iron</keyword>
<organism evidence="14 15">
    <name type="scientific">Wenjunlia tyrosinilytica</name>
    <dbReference type="NCBI Taxonomy" id="1544741"/>
    <lineage>
        <taxon>Bacteria</taxon>
        <taxon>Bacillati</taxon>
        <taxon>Actinomycetota</taxon>
        <taxon>Actinomycetes</taxon>
        <taxon>Kitasatosporales</taxon>
        <taxon>Streptomycetaceae</taxon>
        <taxon>Wenjunlia</taxon>
    </lineage>
</organism>
<dbReference type="Pfam" id="PF02467">
    <property type="entry name" value="Whib"/>
    <property type="match status" value="1"/>
</dbReference>
<feature type="binding site" evidence="11">
    <location>
        <position position="47"/>
    </location>
    <ligand>
        <name>[4Fe-4S] cluster</name>
        <dbReference type="ChEBI" id="CHEBI:49883"/>
    </ligand>
</feature>
<comment type="function">
    <text evidence="11">Acts as a transcriptional regulator. Probably redox-responsive. The apo- but not holo-form probably binds DNA.</text>
</comment>
<reference evidence="14" key="2">
    <citation type="submission" date="2020-09" db="EMBL/GenBank/DDBJ databases">
        <authorList>
            <person name="Sun Q."/>
            <person name="Zhou Y."/>
        </authorList>
    </citation>
    <scope>NUCLEOTIDE SEQUENCE</scope>
    <source>
        <strain evidence="14">CGMCC 4.7201</strain>
    </source>
</reference>
<dbReference type="AlphaFoldDB" id="A0A917ZWZ7"/>
<dbReference type="InterPro" id="IPR034768">
    <property type="entry name" value="4FE4S_WBL"/>
</dbReference>
<comment type="PTM">
    <text evidence="11">The Fe-S cluster can be nitrosylated by nitric oxide (NO).</text>
</comment>
<evidence type="ECO:0000256" key="12">
    <source>
        <dbReference type="SAM" id="MobiDB-lite"/>
    </source>
</evidence>
<keyword evidence="10 11" id="KW-0804">Transcription</keyword>
<keyword evidence="4 11" id="KW-0479">Metal-binding</keyword>
<gene>
    <name evidence="11 14" type="primary">whiB</name>
    <name evidence="14" type="ORF">GCM10012280_63260</name>
</gene>
<keyword evidence="3 11" id="KW-0004">4Fe-4S</keyword>
<evidence type="ECO:0000313" key="14">
    <source>
        <dbReference type="EMBL" id="GGO98644.1"/>
    </source>
</evidence>
<name>A0A917ZWZ7_9ACTN</name>
<comment type="cofactor">
    <cofactor evidence="11">
        <name>[4Fe-4S] cluster</name>
        <dbReference type="ChEBI" id="CHEBI:49883"/>
    </cofactor>
    <text evidence="11">Binds 1 [4Fe-4S] cluster per subunit. Following nitrosylation of the [4Fe-4S] cluster binds 1 [4Fe-8(NO)] cluster per subunit.</text>
</comment>
<evidence type="ECO:0000256" key="2">
    <source>
        <dbReference type="ARBA" id="ARBA00006597"/>
    </source>
</evidence>
<dbReference type="GO" id="GO:0003677">
    <property type="term" value="F:DNA binding"/>
    <property type="evidence" value="ECO:0007669"/>
    <property type="project" value="UniProtKB-UniRule"/>
</dbReference>
<evidence type="ECO:0000256" key="10">
    <source>
        <dbReference type="ARBA" id="ARBA00023163"/>
    </source>
</evidence>
<keyword evidence="11" id="KW-0963">Cytoplasm</keyword>
<evidence type="ECO:0000256" key="3">
    <source>
        <dbReference type="ARBA" id="ARBA00022485"/>
    </source>
</evidence>
<evidence type="ECO:0000256" key="6">
    <source>
        <dbReference type="ARBA" id="ARBA00023014"/>
    </source>
</evidence>
<comment type="similarity">
    <text evidence="2 11">Belongs to the WhiB family.</text>
</comment>
<keyword evidence="6 11" id="KW-0411">Iron-sulfur</keyword>
<dbReference type="PROSITE" id="PS51674">
    <property type="entry name" value="4FE4S_WBL"/>
    <property type="match status" value="1"/>
</dbReference>
<evidence type="ECO:0000256" key="1">
    <source>
        <dbReference type="ARBA" id="ARBA00004496"/>
    </source>
</evidence>
<evidence type="ECO:0000313" key="15">
    <source>
        <dbReference type="Proteomes" id="UP000641932"/>
    </source>
</evidence>
<dbReference type="InterPro" id="IPR003482">
    <property type="entry name" value="Whib"/>
</dbReference>
<dbReference type="GO" id="GO:0035731">
    <property type="term" value="F:dinitrosyl-iron complex binding"/>
    <property type="evidence" value="ECO:0007669"/>
    <property type="project" value="UniProtKB-UniRule"/>
</dbReference>
<dbReference type="GO" id="GO:0045892">
    <property type="term" value="P:negative regulation of DNA-templated transcription"/>
    <property type="evidence" value="ECO:0007669"/>
    <property type="project" value="TreeGrafter"/>
</dbReference>
<keyword evidence="7 11" id="KW-0805">Transcription regulation</keyword>
<feature type="domain" description="4Fe-4S Wbl-type" evidence="13">
    <location>
        <begin position="8"/>
        <end position="71"/>
    </location>
</feature>
<sequence length="85" mass="9580">MDWRDHAGCKDEDPELFFPVGNTGPALLQIEEAKAVCRLRCPVMKQCLQWALEIGENAGVGGGLSEDERRAMKRRRARRRARQGA</sequence>
<comment type="caution">
    <text evidence="14">The sequence shown here is derived from an EMBL/GenBank/DDBJ whole genome shotgun (WGS) entry which is preliminary data.</text>
</comment>
<dbReference type="PANTHER" id="PTHR38839">
    <property type="entry name" value="TRANSCRIPTIONAL REGULATOR WHID-RELATED"/>
    <property type="match status" value="1"/>
</dbReference>
<feature type="region of interest" description="Disordered" evidence="12">
    <location>
        <begin position="58"/>
        <end position="85"/>
    </location>
</feature>
<dbReference type="GO" id="GO:0046872">
    <property type="term" value="F:metal ion binding"/>
    <property type="evidence" value="ECO:0007669"/>
    <property type="project" value="UniProtKB-KW"/>
</dbReference>